<feature type="domain" description="Cyclic nucleotide-binding" evidence="4">
    <location>
        <begin position="50"/>
        <end position="144"/>
    </location>
</feature>
<reference evidence="6 7" key="4">
    <citation type="journal article" date="2009" name="Appl. Environ. Microbiol.">
        <title>Comparative genome-wide transcriptional profiling of Azorhizobium caulinodans ORS571 grown under free-living and symbiotic conditions.</title>
        <authorList>
            <person name="Tsukada S."/>
            <person name="Aono T."/>
            <person name="Akiba N."/>
            <person name="Lee KB."/>
            <person name="Liu CT."/>
            <person name="Toyazaki H."/>
            <person name="Oyaizu H."/>
        </authorList>
    </citation>
    <scope>NUCLEOTIDE SEQUENCE [LARGE SCALE GENOMIC DNA]</scope>
    <source>
        <strain evidence="7">ATCC 43989 / DSM 5975 / JCM 20966 / LMG 6465 / NBRC 14845 / NCIMB 13405 / ORS 571</strain>
    </source>
</reference>
<keyword evidence="7" id="KW-1185">Reference proteome</keyword>
<dbReference type="KEGG" id="azc:AZC_1302"/>
<dbReference type="Pfam" id="PF00027">
    <property type="entry name" value="cNMP_binding"/>
    <property type="match status" value="1"/>
</dbReference>
<sequence>MFFWSSLEAVRSDGTLVDLDRRDCVDFRNLSGSFAMIRPSECDALRVHGWLSETVETFRNAVLERCVPRRFARGETLYRAGDEAGGLYGLVDGAFGVMVDPGASAPFLGILARPGFWIGEASVITRGPRAIGIVAARDSHVAHLPLRQWDAIARAEPEAWRWLAYLTLRNELLALAVIDALRQRGAEGRLAAILAVLAMGADAGEKGINGTGGTVIEISQDDLASMANLSRSTAGRVLDSFEACSLIKRSYRTLNILDLEGLKRRRA</sequence>
<dbReference type="eggNOG" id="COG0664">
    <property type="taxonomic scope" value="Bacteria"/>
</dbReference>
<dbReference type="GO" id="GO:0003677">
    <property type="term" value="F:DNA binding"/>
    <property type="evidence" value="ECO:0007669"/>
    <property type="project" value="UniProtKB-KW"/>
</dbReference>
<dbReference type="InterPro" id="IPR018490">
    <property type="entry name" value="cNMP-bd_dom_sf"/>
</dbReference>
<dbReference type="SUPFAM" id="SSF46785">
    <property type="entry name" value="Winged helix' DNA-binding domain"/>
    <property type="match status" value="1"/>
</dbReference>
<dbReference type="InterPro" id="IPR036388">
    <property type="entry name" value="WH-like_DNA-bd_sf"/>
</dbReference>
<evidence type="ECO:0000313" key="6">
    <source>
        <dbReference type="EMBL" id="BAF87300.1"/>
    </source>
</evidence>
<keyword evidence="1" id="KW-0805">Transcription regulation</keyword>
<evidence type="ECO:0000256" key="1">
    <source>
        <dbReference type="ARBA" id="ARBA00023015"/>
    </source>
</evidence>
<dbReference type="InterPro" id="IPR014710">
    <property type="entry name" value="RmlC-like_jellyroll"/>
</dbReference>
<reference evidence="6 7" key="6">
    <citation type="journal article" date="2011" name="Appl. Environ. Microbiol.">
        <title>Involvement of the azorhizobial chromosome partition gene (parA) in the onset of bacteroid differentiation during Sesbania rostrata stem nodule development.</title>
        <authorList>
            <person name="Liu CT."/>
            <person name="Lee KB."/>
            <person name="Wang YS."/>
            <person name="Peng MH."/>
            <person name="Lee KT."/>
            <person name="Suzuki S."/>
            <person name="Suzuki T."/>
            <person name="Oyaizu H."/>
        </authorList>
    </citation>
    <scope>NUCLEOTIDE SEQUENCE [LARGE SCALE GENOMIC DNA]</scope>
    <source>
        <strain evidence="7">ATCC 43989 / DSM 5975 / JCM 20966 / LMG 6465 / NBRC 14845 / NCIMB 13405 / ORS 571</strain>
    </source>
</reference>
<proteinExistence type="predicted"/>
<dbReference type="PROSITE" id="PS51063">
    <property type="entry name" value="HTH_CRP_2"/>
    <property type="match status" value="1"/>
</dbReference>
<reference evidence="6 7" key="3">
    <citation type="journal article" date="2008" name="BMC Genomics">
        <title>The genome of the versatile nitrogen fixer Azorhizobium caulinodans ORS571.</title>
        <authorList>
            <person name="Lee KB."/>
            <person name="Backer P.D."/>
            <person name="Aono T."/>
            <person name="Liu CT."/>
            <person name="Suzuki S."/>
            <person name="Suzuki T."/>
            <person name="Kaneko T."/>
            <person name="Yamada M."/>
            <person name="Tabata S."/>
            <person name="Kupfer D.M."/>
            <person name="Najar F.Z."/>
            <person name="Wiley G.B."/>
            <person name="Roe B."/>
            <person name="Binnewies T.T."/>
            <person name="Ussery D.W."/>
            <person name="D'Haeze W."/>
            <person name="Herder J.D."/>
            <person name="Gevers D."/>
            <person name="Vereecke D."/>
            <person name="Holsters M."/>
            <person name="Oyaizu H."/>
        </authorList>
    </citation>
    <scope>NUCLEOTIDE SEQUENCE [LARGE SCALE GENOMIC DNA]</scope>
    <source>
        <strain evidence="7">ATCC 43989 / DSM 5975 / JCM 20966 / LMG 6465 / NBRC 14845 / NCIMB 13405 / ORS 571</strain>
    </source>
</reference>
<evidence type="ECO:0000259" key="4">
    <source>
        <dbReference type="PROSITE" id="PS50042"/>
    </source>
</evidence>
<evidence type="ECO:0000313" key="7">
    <source>
        <dbReference type="Proteomes" id="UP000000270"/>
    </source>
</evidence>
<dbReference type="EMBL" id="AP009384">
    <property type="protein sequence ID" value="BAF87300.1"/>
    <property type="molecule type" value="Genomic_DNA"/>
</dbReference>
<dbReference type="Gene3D" id="2.60.120.10">
    <property type="entry name" value="Jelly Rolls"/>
    <property type="match status" value="1"/>
</dbReference>
<name>A8I0V8_AZOC5</name>
<dbReference type="InterPro" id="IPR012318">
    <property type="entry name" value="HTH_CRP"/>
</dbReference>
<dbReference type="InterPro" id="IPR000595">
    <property type="entry name" value="cNMP-bd_dom"/>
</dbReference>
<dbReference type="Gene3D" id="1.10.10.10">
    <property type="entry name" value="Winged helix-like DNA-binding domain superfamily/Winged helix DNA-binding domain"/>
    <property type="match status" value="1"/>
</dbReference>
<gene>
    <name evidence="6" type="ordered locus">AZC_1302</name>
</gene>
<dbReference type="InterPro" id="IPR036390">
    <property type="entry name" value="WH_DNA-bd_sf"/>
</dbReference>
<reference evidence="6 7" key="5">
    <citation type="journal article" date="2010" name="Appl. Environ. Microbiol.">
        <title>phrR-like gene praR of Azorhizobium caulinodans ORS571 is essential for symbiosis with Sesbania rostrata and is involved in expression of reb genes.</title>
        <authorList>
            <person name="Akiba N."/>
            <person name="Aono T."/>
            <person name="Toyazaki H."/>
            <person name="Sato S."/>
            <person name="Oyaizu H."/>
        </authorList>
    </citation>
    <scope>NUCLEOTIDE SEQUENCE [LARGE SCALE GENOMIC DNA]</scope>
    <source>
        <strain evidence="7">ATCC 43989 / DSM 5975 / JCM 20966 / LMG 6465 / NBRC 14845 / NCIMB 13405 / ORS 571</strain>
    </source>
</reference>
<evidence type="ECO:0000256" key="3">
    <source>
        <dbReference type="ARBA" id="ARBA00023163"/>
    </source>
</evidence>
<feature type="domain" description="HTH crp-type" evidence="5">
    <location>
        <begin position="184"/>
        <end position="260"/>
    </location>
</feature>
<reference evidence="7" key="2">
    <citation type="submission" date="2007-04" db="EMBL/GenBank/DDBJ databases">
        <title>Complete genome sequence of the nitrogen-fixing bacterium Azorhizobium caulinodans ORS571.</title>
        <authorList>
            <person name="Lee K.B."/>
            <person name="Backer P.D."/>
            <person name="Aono T."/>
            <person name="Liu C.T."/>
            <person name="Suzuki S."/>
            <person name="Suzuki T."/>
            <person name="Kaneko T."/>
            <person name="Yamada M."/>
            <person name="Tabata S."/>
            <person name="Kupfer D.M."/>
            <person name="Najar F.Z."/>
            <person name="Wiley G.B."/>
            <person name="Roe B."/>
            <person name="Binnewies T."/>
            <person name="Ussery D."/>
            <person name="Vereecke D."/>
            <person name="Gevers D."/>
            <person name="Holsters M."/>
            <person name="Oyaizu H."/>
        </authorList>
    </citation>
    <scope>NUCLEOTIDE SEQUENCE [LARGE SCALE GENOMIC DNA]</scope>
    <source>
        <strain evidence="7">ATCC 43989 / DSM 5975 / JCM 20966 / LMG 6465 / NBRC 14845 / NCIMB 13405 / ORS 571</strain>
    </source>
</reference>
<organism evidence="6 7">
    <name type="scientific">Azorhizobium caulinodans (strain ATCC 43989 / DSM 5975 / JCM 20966 / LMG 6465 / NBRC 14845 / NCIMB 13405 / ORS 571)</name>
    <dbReference type="NCBI Taxonomy" id="438753"/>
    <lineage>
        <taxon>Bacteria</taxon>
        <taxon>Pseudomonadati</taxon>
        <taxon>Pseudomonadota</taxon>
        <taxon>Alphaproteobacteria</taxon>
        <taxon>Hyphomicrobiales</taxon>
        <taxon>Xanthobacteraceae</taxon>
        <taxon>Azorhizobium</taxon>
    </lineage>
</organism>
<dbReference type="Proteomes" id="UP000000270">
    <property type="component" value="Chromosome"/>
</dbReference>
<dbReference type="HOGENOM" id="CLU_075053_3_4_5"/>
<evidence type="ECO:0000259" key="5">
    <source>
        <dbReference type="PROSITE" id="PS51063"/>
    </source>
</evidence>
<keyword evidence="3" id="KW-0804">Transcription</keyword>
<dbReference type="CDD" id="cd00038">
    <property type="entry name" value="CAP_ED"/>
    <property type="match status" value="1"/>
</dbReference>
<keyword evidence="2" id="KW-0238">DNA-binding</keyword>
<dbReference type="PROSITE" id="PS50042">
    <property type="entry name" value="CNMP_BINDING_3"/>
    <property type="match status" value="1"/>
</dbReference>
<dbReference type="STRING" id="438753.AZC_1302"/>
<dbReference type="AlphaFoldDB" id="A8I0V8"/>
<dbReference type="GO" id="GO:0006355">
    <property type="term" value="P:regulation of DNA-templated transcription"/>
    <property type="evidence" value="ECO:0007669"/>
    <property type="project" value="InterPro"/>
</dbReference>
<evidence type="ECO:0000256" key="2">
    <source>
        <dbReference type="ARBA" id="ARBA00023125"/>
    </source>
</evidence>
<reference evidence="6 7" key="1">
    <citation type="journal article" date="2007" name="Appl. Environ. Microbiol.">
        <title>Rhizobial factors required for stem nodule maturation and maintenance in Sesbania rostrata-Azorhizobium caulinodans ORS571 symbiosis.</title>
        <authorList>
            <person name="Suzuki S."/>
            <person name="Aono T."/>
            <person name="Lee KB."/>
            <person name="Suzuki T."/>
            <person name="Liu CT."/>
            <person name="Miwa H."/>
            <person name="Wakao S."/>
            <person name="Iki T."/>
            <person name="Oyaizu H."/>
        </authorList>
    </citation>
    <scope>NUCLEOTIDE SEQUENCE [LARGE SCALE GENOMIC DNA]</scope>
    <source>
        <strain evidence="7">ATCC 43989 / DSM 5975 / JCM 20966 / LMG 6465 / NBRC 14845 / NCIMB 13405 / ORS 571</strain>
    </source>
</reference>
<dbReference type="Pfam" id="PF13545">
    <property type="entry name" value="HTH_Crp_2"/>
    <property type="match status" value="1"/>
</dbReference>
<protein>
    <submittedName>
        <fullName evidence="6">Cyclic nucleotide-binding protein</fullName>
    </submittedName>
</protein>
<accession>A8I0V8</accession>
<dbReference type="SUPFAM" id="SSF51206">
    <property type="entry name" value="cAMP-binding domain-like"/>
    <property type="match status" value="1"/>
</dbReference>